<keyword evidence="4" id="KW-1185">Reference proteome</keyword>
<dbReference type="Proteomes" id="UP001174934">
    <property type="component" value="Unassembled WGS sequence"/>
</dbReference>
<feature type="compositionally biased region" description="Low complexity" evidence="1">
    <location>
        <begin position="312"/>
        <end position="335"/>
    </location>
</feature>
<dbReference type="AlphaFoldDB" id="A0AA39XJY0"/>
<gene>
    <name evidence="3" type="ORF">B0T17DRAFT_594978</name>
</gene>
<feature type="compositionally biased region" description="Polar residues" evidence="1">
    <location>
        <begin position="39"/>
        <end position="51"/>
    </location>
</feature>
<dbReference type="Pfam" id="PF13919">
    <property type="entry name" value="ASXH"/>
    <property type="match status" value="1"/>
</dbReference>
<reference evidence="3" key="1">
    <citation type="submission" date="2023-06" db="EMBL/GenBank/DDBJ databases">
        <title>Genome-scale phylogeny and comparative genomics of the fungal order Sordariales.</title>
        <authorList>
            <consortium name="Lawrence Berkeley National Laboratory"/>
            <person name="Hensen N."/>
            <person name="Bonometti L."/>
            <person name="Westerberg I."/>
            <person name="Brannstrom I.O."/>
            <person name="Guillou S."/>
            <person name="Cros-Aarteil S."/>
            <person name="Calhoun S."/>
            <person name="Haridas S."/>
            <person name="Kuo A."/>
            <person name="Mondo S."/>
            <person name="Pangilinan J."/>
            <person name="Riley R."/>
            <person name="LaButti K."/>
            <person name="Andreopoulos B."/>
            <person name="Lipzen A."/>
            <person name="Chen C."/>
            <person name="Yanf M."/>
            <person name="Daum C."/>
            <person name="Ng V."/>
            <person name="Clum A."/>
            <person name="Steindorff A."/>
            <person name="Ohm R."/>
            <person name="Martin F."/>
            <person name="Silar P."/>
            <person name="Natvig D."/>
            <person name="Lalanne C."/>
            <person name="Gautier V."/>
            <person name="Ament-velasquez S.L."/>
            <person name="Kruys A."/>
            <person name="Hutchinson M.I."/>
            <person name="Powell A.J."/>
            <person name="Barry K."/>
            <person name="Miller A.N."/>
            <person name="Grigoriev I.V."/>
            <person name="Debuchy R."/>
            <person name="Gladieux P."/>
            <person name="Thoren M.H."/>
            <person name="Johannesson H."/>
        </authorList>
    </citation>
    <scope>NUCLEOTIDE SEQUENCE</scope>
    <source>
        <strain evidence="3">SMH3391-2</strain>
    </source>
</reference>
<accession>A0AA39XJY0</accession>
<evidence type="ECO:0000313" key="4">
    <source>
        <dbReference type="Proteomes" id="UP001174934"/>
    </source>
</evidence>
<dbReference type="InterPro" id="IPR028020">
    <property type="entry name" value="ASX_DEUBAD_dom"/>
</dbReference>
<organism evidence="3 4">
    <name type="scientific">Bombardia bombarda</name>
    <dbReference type="NCBI Taxonomy" id="252184"/>
    <lineage>
        <taxon>Eukaryota</taxon>
        <taxon>Fungi</taxon>
        <taxon>Dikarya</taxon>
        <taxon>Ascomycota</taxon>
        <taxon>Pezizomycotina</taxon>
        <taxon>Sordariomycetes</taxon>
        <taxon>Sordariomycetidae</taxon>
        <taxon>Sordariales</taxon>
        <taxon>Lasiosphaeriaceae</taxon>
        <taxon>Bombardia</taxon>
    </lineage>
</organism>
<name>A0AA39XJY0_9PEZI</name>
<dbReference type="EMBL" id="JAULSR010000001">
    <property type="protein sequence ID" value="KAK0635289.1"/>
    <property type="molecule type" value="Genomic_DNA"/>
</dbReference>
<sequence length="533" mass="57487">MASDGGSSPLSSAPPSSHTGGTTISDSSDGPVLDCIEATPSSQGHSESVYSQDEDASGEEINSGSQDPKEFSNSTTEQTSSSSSSSSSLTSVRLSRRNRRASSEQSIMTQDTTESRQANTRKRKASAAVAQTPDPPSKKRILLKNNVPRKSAPSTPRKTATSRKTAKQKKWEAPFVITDKKSPLVDVDLRKLLLLPQAWDILTPAEKMDILARFPDDTHILDAGTTNARPNVLSLRNDDSFRNDCSRYCENIGHGRHDDAWLQEAWVAHEKHRRGDFNDYLDQKFEDDWNVDLPEEHRAQRGGSTSSNRPKAASTESPVPSASPSSSIRGRPARAVKGVQGTVNGPRDNGATKKPTQDRGFLGVTLSASETFQSMRLTDGADELMDELLYGPQDGEEGSFDASHSGSGSDDDTEDGQEEGLYPEQQHGDEKEQEQQQGRNILLGSPVPSSNDASDTLADQSSRTEQQTSEGLLSEGGISLKAETPITPRSGSASLDPAQKHPPLGDGTNRALGEQTNQDESIKVESQETAEIA</sequence>
<evidence type="ECO:0000313" key="3">
    <source>
        <dbReference type="EMBL" id="KAK0635289.1"/>
    </source>
</evidence>
<feature type="compositionally biased region" description="Low complexity" evidence="1">
    <location>
        <begin position="72"/>
        <end position="93"/>
    </location>
</feature>
<protein>
    <submittedName>
        <fullName evidence="3">Asx homology domain-containing protein</fullName>
    </submittedName>
</protein>
<feature type="compositionally biased region" description="Polar residues" evidence="1">
    <location>
        <begin position="447"/>
        <end position="471"/>
    </location>
</feature>
<proteinExistence type="predicted"/>
<evidence type="ECO:0000259" key="2">
    <source>
        <dbReference type="Pfam" id="PF13919"/>
    </source>
</evidence>
<feature type="region of interest" description="Disordered" evidence="1">
    <location>
        <begin position="390"/>
        <end position="533"/>
    </location>
</feature>
<comment type="caution">
    <text evidence="3">The sequence shown here is derived from an EMBL/GenBank/DDBJ whole genome shotgun (WGS) entry which is preliminary data.</text>
</comment>
<feature type="domain" description="ASX DEUBAD" evidence="2">
    <location>
        <begin position="162"/>
        <end position="290"/>
    </location>
</feature>
<feature type="compositionally biased region" description="Low complexity" evidence="1">
    <location>
        <begin position="1"/>
        <end position="17"/>
    </location>
</feature>
<feature type="region of interest" description="Disordered" evidence="1">
    <location>
        <begin position="1"/>
        <end position="169"/>
    </location>
</feature>
<feature type="compositionally biased region" description="Acidic residues" evidence="1">
    <location>
        <begin position="409"/>
        <end position="418"/>
    </location>
</feature>
<feature type="compositionally biased region" description="Polar residues" evidence="1">
    <location>
        <begin position="104"/>
        <end position="118"/>
    </location>
</feature>
<feature type="compositionally biased region" description="Polar residues" evidence="1">
    <location>
        <begin position="18"/>
        <end position="28"/>
    </location>
</feature>
<feature type="region of interest" description="Disordered" evidence="1">
    <location>
        <begin position="294"/>
        <end position="363"/>
    </location>
</feature>
<evidence type="ECO:0000256" key="1">
    <source>
        <dbReference type="SAM" id="MobiDB-lite"/>
    </source>
</evidence>